<feature type="compositionally biased region" description="Polar residues" evidence="1">
    <location>
        <begin position="1"/>
        <end position="24"/>
    </location>
</feature>
<comment type="caution">
    <text evidence="3">The sequence shown here is derived from an EMBL/GenBank/DDBJ whole genome shotgun (WGS) entry which is preliminary data.</text>
</comment>
<evidence type="ECO:0000313" key="4">
    <source>
        <dbReference type="Proteomes" id="UP000037020"/>
    </source>
</evidence>
<dbReference type="PANTHER" id="PTHR46825:SF9">
    <property type="entry name" value="BETA-LACTAMASE-RELATED DOMAIN-CONTAINING PROTEIN"/>
    <property type="match status" value="1"/>
</dbReference>
<accession>A0ABR5IYM2</accession>
<dbReference type="Pfam" id="PF00144">
    <property type="entry name" value="Beta-lactamase"/>
    <property type="match status" value="1"/>
</dbReference>
<dbReference type="InterPro" id="IPR012338">
    <property type="entry name" value="Beta-lactam/transpept-like"/>
</dbReference>
<dbReference type="PANTHER" id="PTHR46825">
    <property type="entry name" value="D-ALANYL-D-ALANINE-CARBOXYPEPTIDASE/ENDOPEPTIDASE AMPH"/>
    <property type="match status" value="1"/>
</dbReference>
<name>A0ABR5IYM2_9ACTN</name>
<protein>
    <recommendedName>
        <fullName evidence="2">Beta-lactamase-related domain-containing protein</fullName>
    </recommendedName>
</protein>
<gene>
    <name evidence="3" type="ORF">ADK38_33385</name>
</gene>
<feature type="domain" description="Beta-lactamase-related" evidence="2">
    <location>
        <begin position="27"/>
        <end position="90"/>
    </location>
</feature>
<feature type="non-terminal residue" evidence="3">
    <location>
        <position position="93"/>
    </location>
</feature>
<dbReference type="InterPro" id="IPR050491">
    <property type="entry name" value="AmpC-like"/>
</dbReference>
<feature type="region of interest" description="Disordered" evidence="1">
    <location>
        <begin position="1"/>
        <end position="33"/>
    </location>
</feature>
<keyword evidence="4" id="KW-1185">Reference proteome</keyword>
<feature type="non-terminal residue" evidence="3">
    <location>
        <position position="1"/>
    </location>
</feature>
<reference evidence="3 4" key="1">
    <citation type="submission" date="2015-07" db="EMBL/GenBank/DDBJ databases">
        <authorList>
            <person name="Ju K.-S."/>
            <person name="Doroghazi J.R."/>
            <person name="Metcalf W.W."/>
        </authorList>
    </citation>
    <scope>NUCLEOTIDE SEQUENCE [LARGE SCALE GENOMIC DNA]</scope>
    <source>
        <strain evidence="3 4">NRRL B-3589</strain>
    </source>
</reference>
<dbReference type="SUPFAM" id="SSF56601">
    <property type="entry name" value="beta-lactamase/transpeptidase-like"/>
    <property type="match status" value="1"/>
</dbReference>
<organism evidence="3 4">
    <name type="scientific">Streptomyces varsoviensis</name>
    <dbReference type="NCBI Taxonomy" id="67373"/>
    <lineage>
        <taxon>Bacteria</taxon>
        <taxon>Bacillati</taxon>
        <taxon>Actinomycetota</taxon>
        <taxon>Actinomycetes</taxon>
        <taxon>Kitasatosporales</taxon>
        <taxon>Streptomycetaceae</taxon>
        <taxon>Streptomyces</taxon>
    </lineage>
</organism>
<evidence type="ECO:0000259" key="2">
    <source>
        <dbReference type="Pfam" id="PF00144"/>
    </source>
</evidence>
<evidence type="ECO:0000313" key="3">
    <source>
        <dbReference type="EMBL" id="KOG86021.1"/>
    </source>
</evidence>
<dbReference type="Proteomes" id="UP000037020">
    <property type="component" value="Unassembled WGS sequence"/>
</dbReference>
<evidence type="ECO:0000256" key="1">
    <source>
        <dbReference type="SAM" id="MobiDB-lite"/>
    </source>
</evidence>
<proteinExistence type="predicted"/>
<dbReference type="Gene3D" id="3.40.710.10">
    <property type="entry name" value="DD-peptidase/beta-lactamase superfamily"/>
    <property type="match status" value="1"/>
</dbReference>
<dbReference type="EMBL" id="LGUT01003080">
    <property type="protein sequence ID" value="KOG86021.1"/>
    <property type="molecule type" value="Genomic_DNA"/>
</dbReference>
<sequence>APDGTSPGTSDGTSPAASGGSFPNPSGDGEELVQAHHGVLSTATGVEVTDGSVFQIGSITKVWTATLVMQLVDEGRLDLDAPLVDVLPELRLP</sequence>
<dbReference type="InterPro" id="IPR001466">
    <property type="entry name" value="Beta-lactam-related"/>
</dbReference>